<evidence type="ECO:0000313" key="1">
    <source>
        <dbReference type="EnsemblMetazoa" id="ADIR015620-PA"/>
    </source>
</evidence>
<accession>A0A182NZC0</accession>
<reference evidence="2" key="1">
    <citation type="submission" date="2013-03" db="EMBL/GenBank/DDBJ databases">
        <title>The Genome Sequence of Anopheles dirus WRAIR2.</title>
        <authorList>
            <consortium name="The Broad Institute Genomics Platform"/>
            <person name="Neafsey D.E."/>
            <person name="Walton C."/>
            <person name="Walker B."/>
            <person name="Young S.K."/>
            <person name="Zeng Q."/>
            <person name="Gargeya S."/>
            <person name="Fitzgerald M."/>
            <person name="Haas B."/>
            <person name="Abouelleil A."/>
            <person name="Allen A.W."/>
            <person name="Alvarado L."/>
            <person name="Arachchi H.M."/>
            <person name="Berlin A.M."/>
            <person name="Chapman S.B."/>
            <person name="Gainer-Dewar J."/>
            <person name="Goldberg J."/>
            <person name="Griggs A."/>
            <person name="Gujja S."/>
            <person name="Hansen M."/>
            <person name="Howarth C."/>
            <person name="Imamovic A."/>
            <person name="Ireland A."/>
            <person name="Larimer J."/>
            <person name="McCowan C."/>
            <person name="Murphy C."/>
            <person name="Pearson M."/>
            <person name="Poon T.W."/>
            <person name="Priest M."/>
            <person name="Roberts A."/>
            <person name="Saif S."/>
            <person name="Shea T."/>
            <person name="Sisk P."/>
            <person name="Sykes S."/>
            <person name="Wortman J."/>
            <person name="Nusbaum C."/>
            <person name="Birren B."/>
        </authorList>
    </citation>
    <scope>NUCLEOTIDE SEQUENCE [LARGE SCALE GENOMIC DNA]</scope>
    <source>
        <strain evidence="2">WRAIR2</strain>
    </source>
</reference>
<evidence type="ECO:0000313" key="2">
    <source>
        <dbReference type="Proteomes" id="UP000075884"/>
    </source>
</evidence>
<keyword evidence="2" id="KW-1185">Reference proteome</keyword>
<sequence length="206" mass="23552">MIQPTRVFQLAKEKTQQFRHSFEAERFTCRLDKFLTVYHGYSRLKPKIFPKRMSAMFPANVVVASEGQPQNFHPAFGTSASLKRHQQDWSDKYQRTRPGYAIAAGDYGPRTTRERDDSGKLHIVAGVEGQVDKRKVYGSIGRSRKPHTRSPRRVVLRAGEPCANRTVEQSSDILCSSVFLTYREGLFFNSKPQQQLPALERNCSDV</sequence>
<dbReference type="Proteomes" id="UP000075884">
    <property type="component" value="Unassembled WGS sequence"/>
</dbReference>
<organism evidence="1 2">
    <name type="scientific">Anopheles dirus</name>
    <dbReference type="NCBI Taxonomy" id="7168"/>
    <lineage>
        <taxon>Eukaryota</taxon>
        <taxon>Metazoa</taxon>
        <taxon>Ecdysozoa</taxon>
        <taxon>Arthropoda</taxon>
        <taxon>Hexapoda</taxon>
        <taxon>Insecta</taxon>
        <taxon>Pterygota</taxon>
        <taxon>Neoptera</taxon>
        <taxon>Endopterygota</taxon>
        <taxon>Diptera</taxon>
        <taxon>Nematocera</taxon>
        <taxon>Culicoidea</taxon>
        <taxon>Culicidae</taxon>
        <taxon>Anophelinae</taxon>
        <taxon>Anopheles</taxon>
    </lineage>
</organism>
<reference evidence="1" key="2">
    <citation type="submission" date="2020-05" db="UniProtKB">
        <authorList>
            <consortium name="EnsemblMetazoa"/>
        </authorList>
    </citation>
    <scope>IDENTIFICATION</scope>
    <source>
        <strain evidence="1">WRAIR2</strain>
    </source>
</reference>
<dbReference type="AlphaFoldDB" id="A0A182NZC0"/>
<dbReference type="VEuPathDB" id="VectorBase:ADIR015620"/>
<protein>
    <submittedName>
        <fullName evidence="1">Uncharacterized protein</fullName>
    </submittedName>
</protein>
<name>A0A182NZC0_9DIPT</name>
<proteinExistence type="predicted"/>
<dbReference type="EnsemblMetazoa" id="ADIR015620-RA">
    <property type="protein sequence ID" value="ADIR015620-PA"/>
    <property type="gene ID" value="ADIR015620"/>
</dbReference>